<dbReference type="OMA" id="FICTHHS"/>
<dbReference type="EMBL" id="ML734936">
    <property type="protein sequence ID" value="KAB8212291.1"/>
    <property type="molecule type" value="Genomic_DNA"/>
</dbReference>
<dbReference type="InterPro" id="IPR009959">
    <property type="entry name" value="Cyclase_SnoaL-like"/>
</dbReference>
<dbReference type="PANTHER" id="PTHR38436:SF3">
    <property type="entry name" value="CARBOXYMETHYLENEBUTENOLIDASE-RELATED"/>
    <property type="match status" value="1"/>
</dbReference>
<dbReference type="AlphaFoldDB" id="A0A5N6E3Z5"/>
<evidence type="ECO:0000313" key="1">
    <source>
        <dbReference type="EMBL" id="KAB8212291.1"/>
    </source>
</evidence>
<reference evidence="1 2" key="1">
    <citation type="submission" date="2019-04" db="EMBL/GenBank/DDBJ databases">
        <title>Fungal friends and foes A comparative genomics study of 23 Aspergillus species from section Flavi.</title>
        <authorList>
            <consortium name="DOE Joint Genome Institute"/>
            <person name="Kjaerbolling I."/>
            <person name="Vesth T.C."/>
            <person name="Frisvad J.C."/>
            <person name="Nybo J.L."/>
            <person name="Theobald S."/>
            <person name="Kildgaard S."/>
            <person name="Petersen T.I."/>
            <person name="Kuo A."/>
            <person name="Sato A."/>
            <person name="Lyhne E.K."/>
            <person name="Kogle M.E."/>
            <person name="Wiebenga A."/>
            <person name="Kun R.S."/>
            <person name="Lubbers R.J."/>
            <person name="Makela M.R."/>
            <person name="Barry K."/>
            <person name="Chovatia M."/>
            <person name="Clum A."/>
            <person name="Daum C."/>
            <person name="Haridas S."/>
            <person name="He G."/>
            <person name="LaButti K."/>
            <person name="Lipzen A."/>
            <person name="Mondo S."/>
            <person name="Pangilinan J."/>
            <person name="Riley R."/>
            <person name="Salamov A."/>
            <person name="Simmons B.A."/>
            <person name="Magnuson J.K."/>
            <person name="Henrissat B."/>
            <person name="Mortensen U.H."/>
            <person name="Larsen T.O."/>
            <person name="De vries R.P."/>
            <person name="Grigoriev I.V."/>
            <person name="Machida M."/>
            <person name="Baker S.E."/>
            <person name="Andersen M.R."/>
        </authorList>
    </citation>
    <scope>NUCLEOTIDE SEQUENCE [LARGE SCALE GENOMIC DNA]</scope>
    <source>
        <strain evidence="1 2">CBS 117618</strain>
    </source>
</reference>
<dbReference type="PANTHER" id="PTHR38436">
    <property type="entry name" value="POLYKETIDE CYCLASE SNOAL-LIKE DOMAIN"/>
    <property type="match status" value="1"/>
</dbReference>
<dbReference type="VEuPathDB" id="FungiDB:BDV34DRAFT_208133"/>
<gene>
    <name evidence="1" type="ORF">BDV34DRAFT_208133</name>
</gene>
<keyword evidence="2" id="KW-1185">Reference proteome</keyword>
<dbReference type="Proteomes" id="UP000326532">
    <property type="component" value="Unassembled WGS sequence"/>
</dbReference>
<dbReference type="GO" id="GO:0030638">
    <property type="term" value="P:polyketide metabolic process"/>
    <property type="evidence" value="ECO:0007669"/>
    <property type="project" value="InterPro"/>
</dbReference>
<accession>A0A5N6E3Z5</accession>
<protein>
    <submittedName>
        <fullName evidence="1">Uncharacterized protein</fullName>
    </submittedName>
</protein>
<organism evidence="1 2">
    <name type="scientific">Aspergillus parasiticus</name>
    <dbReference type="NCBI Taxonomy" id="5067"/>
    <lineage>
        <taxon>Eukaryota</taxon>
        <taxon>Fungi</taxon>
        <taxon>Dikarya</taxon>
        <taxon>Ascomycota</taxon>
        <taxon>Pezizomycotina</taxon>
        <taxon>Eurotiomycetes</taxon>
        <taxon>Eurotiomycetidae</taxon>
        <taxon>Eurotiales</taxon>
        <taxon>Aspergillaceae</taxon>
        <taxon>Aspergillus</taxon>
        <taxon>Aspergillus subgen. Circumdati</taxon>
    </lineage>
</organism>
<evidence type="ECO:0000313" key="2">
    <source>
        <dbReference type="Proteomes" id="UP000326532"/>
    </source>
</evidence>
<name>A0A5N6E3Z5_ASPPA</name>
<sequence length="300" mass="33160">MDAPSSLPVPSMQEHAPGVYLAQPLSQKGVGPGMSILSLSPDIGNLRLENGVPSPLLKWAEEGYAVVAVCPGALQGNQDSIASAIEALSVCENCQPKGKVEIVTSSTAKIVIESGKPLAYRYAAVNTHQFTTPFHPEFDYGIEAVFFETRSVLYTMVIIIQELYINHIPTNYFIFNHPADTELKLISYTVGINCVVDKFIYKFTHDMQIDWLFLGILPMNCKAEIPFTVVINVTALVQVGLMPEYLPWIFSAKLEYRVPGAGRETTEKMRDKNAVVSNQMFKHSLRIMGTSQTPVSTKLD</sequence>
<proteinExistence type="predicted"/>